<dbReference type="PANTHER" id="PTHR30537:SF5">
    <property type="entry name" value="HTH-TYPE TRANSCRIPTIONAL ACTIVATOR TTDR-RELATED"/>
    <property type="match status" value="1"/>
</dbReference>
<dbReference type="InterPro" id="IPR000847">
    <property type="entry name" value="LysR_HTH_N"/>
</dbReference>
<dbReference type="Pfam" id="PF00126">
    <property type="entry name" value="HTH_1"/>
    <property type="match status" value="1"/>
</dbReference>
<feature type="domain" description="HTH lysR-type" evidence="5">
    <location>
        <begin position="8"/>
        <end position="65"/>
    </location>
</feature>
<dbReference type="SUPFAM" id="SSF53850">
    <property type="entry name" value="Periplasmic binding protein-like II"/>
    <property type="match status" value="1"/>
</dbReference>
<comment type="caution">
    <text evidence="6">The sequence shown here is derived from an EMBL/GenBank/DDBJ whole genome shotgun (WGS) entry which is preliminary data.</text>
</comment>
<keyword evidence="7" id="KW-1185">Reference proteome</keyword>
<dbReference type="Pfam" id="PF03466">
    <property type="entry name" value="LysR_substrate"/>
    <property type="match status" value="1"/>
</dbReference>
<accession>A0ABT0YIQ8</accession>
<evidence type="ECO:0000259" key="5">
    <source>
        <dbReference type="PROSITE" id="PS50931"/>
    </source>
</evidence>
<keyword evidence="3" id="KW-0238">DNA-binding</keyword>
<organism evidence="6 7">
    <name type="scientific">Caldimonas mangrovi</name>
    <dbReference type="NCBI Taxonomy" id="2944811"/>
    <lineage>
        <taxon>Bacteria</taxon>
        <taxon>Pseudomonadati</taxon>
        <taxon>Pseudomonadota</taxon>
        <taxon>Betaproteobacteria</taxon>
        <taxon>Burkholderiales</taxon>
        <taxon>Sphaerotilaceae</taxon>
        <taxon>Caldimonas</taxon>
    </lineage>
</organism>
<dbReference type="EMBL" id="JAMKFE010000001">
    <property type="protein sequence ID" value="MCM5678107.1"/>
    <property type="molecule type" value="Genomic_DNA"/>
</dbReference>
<dbReference type="RefSeq" id="WP_251776227.1">
    <property type="nucleotide sequence ID" value="NZ_JAMKFE010000001.1"/>
</dbReference>
<reference evidence="6" key="1">
    <citation type="submission" date="2022-05" db="EMBL/GenBank/DDBJ databases">
        <title>Schlegelella sp. nov., isolated from mangrove soil.</title>
        <authorList>
            <person name="Liu Y."/>
            <person name="Ge X."/>
            <person name="Liu W."/>
        </authorList>
    </citation>
    <scope>NUCLEOTIDE SEQUENCE</scope>
    <source>
        <strain evidence="6">S2-27</strain>
    </source>
</reference>
<evidence type="ECO:0000256" key="3">
    <source>
        <dbReference type="ARBA" id="ARBA00023125"/>
    </source>
</evidence>
<dbReference type="Gene3D" id="1.10.10.10">
    <property type="entry name" value="Winged helix-like DNA-binding domain superfamily/Winged helix DNA-binding domain"/>
    <property type="match status" value="1"/>
</dbReference>
<dbReference type="Gene3D" id="3.40.190.290">
    <property type="match status" value="1"/>
</dbReference>
<dbReference type="InterPro" id="IPR005119">
    <property type="entry name" value="LysR_subst-bd"/>
</dbReference>
<dbReference type="PROSITE" id="PS50931">
    <property type="entry name" value="HTH_LYSR"/>
    <property type="match status" value="1"/>
</dbReference>
<keyword evidence="4" id="KW-0804">Transcription</keyword>
<comment type="similarity">
    <text evidence="1">Belongs to the LysR transcriptional regulatory family.</text>
</comment>
<dbReference type="CDD" id="cd08422">
    <property type="entry name" value="PBP2_CrgA_like"/>
    <property type="match status" value="1"/>
</dbReference>
<gene>
    <name evidence="6" type="ORF">M8A51_01000</name>
</gene>
<sequence length="307" mass="34232">MTRSFDPIQLGSIEIFCKAAELGGFTPAAEALGLTPPAVSRSVQRLEARLGVRLFARTTRRVRLTDDGRLYYEQCRQALAQIEEAQRALSGQRGEVRGTLRVSVPSTYGHHRLLPRLPLFLQRHPEVSVDVQIANRNVDFIEEGYDVAIRRGEPQDTRLVARLLEHATLGVFASPDYLRRHGTPGTLDDLDRHLCIQFVLPSTGRALPWYFRDGGQDVERRVASRLCCLEDVVGCLNLARSGGGLAQGYHFVAATDLARGALLEVLQGHGGRSWPFYALYPQHRHLSARVRAFVDFLLEDVAAAGRR</sequence>
<evidence type="ECO:0000256" key="1">
    <source>
        <dbReference type="ARBA" id="ARBA00009437"/>
    </source>
</evidence>
<dbReference type="Proteomes" id="UP001165541">
    <property type="component" value="Unassembled WGS sequence"/>
</dbReference>
<keyword evidence="2" id="KW-0805">Transcription regulation</keyword>
<dbReference type="SUPFAM" id="SSF46785">
    <property type="entry name" value="Winged helix' DNA-binding domain"/>
    <property type="match status" value="1"/>
</dbReference>
<dbReference type="PANTHER" id="PTHR30537">
    <property type="entry name" value="HTH-TYPE TRANSCRIPTIONAL REGULATOR"/>
    <property type="match status" value="1"/>
</dbReference>
<dbReference type="InterPro" id="IPR058163">
    <property type="entry name" value="LysR-type_TF_proteobact-type"/>
</dbReference>
<evidence type="ECO:0000313" key="6">
    <source>
        <dbReference type="EMBL" id="MCM5678107.1"/>
    </source>
</evidence>
<dbReference type="PRINTS" id="PR00039">
    <property type="entry name" value="HTHLYSR"/>
</dbReference>
<evidence type="ECO:0000313" key="7">
    <source>
        <dbReference type="Proteomes" id="UP001165541"/>
    </source>
</evidence>
<protein>
    <submittedName>
        <fullName evidence="6">LysR family transcriptional regulator</fullName>
    </submittedName>
</protein>
<dbReference type="InterPro" id="IPR036388">
    <property type="entry name" value="WH-like_DNA-bd_sf"/>
</dbReference>
<proteinExistence type="inferred from homology"/>
<name>A0ABT0YIQ8_9BURK</name>
<evidence type="ECO:0000256" key="4">
    <source>
        <dbReference type="ARBA" id="ARBA00023163"/>
    </source>
</evidence>
<dbReference type="InterPro" id="IPR036390">
    <property type="entry name" value="WH_DNA-bd_sf"/>
</dbReference>
<evidence type="ECO:0000256" key="2">
    <source>
        <dbReference type="ARBA" id="ARBA00023015"/>
    </source>
</evidence>